<accession>A6KSM2</accession>
<keyword evidence="1" id="KW-0436">Ligase</keyword>
<protein>
    <submittedName>
        <fullName evidence="1">Ligase I, DNA, ATP-dependent, isoform CRA_b</fullName>
    </submittedName>
</protein>
<evidence type="ECO:0000313" key="3">
    <source>
        <dbReference type="RGD" id="621424"/>
    </source>
</evidence>
<sequence>MRSWGWDASFYSINDYHLTT</sequence>
<reference evidence="2" key="1">
    <citation type="submission" date="2005-09" db="EMBL/GenBank/DDBJ databases">
        <authorList>
            <person name="Mural R.J."/>
            <person name="Li P.W."/>
            <person name="Adams M.D."/>
            <person name="Amanatides P.G."/>
            <person name="Baden-Tillson H."/>
            <person name="Barnstead M."/>
            <person name="Chin S.H."/>
            <person name="Dew I."/>
            <person name="Evans C.A."/>
            <person name="Ferriera S."/>
            <person name="Flanigan M."/>
            <person name="Fosler C."/>
            <person name="Glodek A."/>
            <person name="Gu Z."/>
            <person name="Holt R.A."/>
            <person name="Jennings D."/>
            <person name="Kraft C.L."/>
            <person name="Lu F."/>
            <person name="Nguyen T."/>
            <person name="Nusskern D.R."/>
            <person name="Pfannkoch C.M."/>
            <person name="Sitter C."/>
            <person name="Sutton G.G."/>
            <person name="Venter J.C."/>
            <person name="Wang Z."/>
            <person name="Woodage T."/>
            <person name="Zheng X.H."/>
            <person name="Zhong F."/>
        </authorList>
    </citation>
    <scope>NUCLEOTIDE SEQUENCE [LARGE SCALE GENOMIC DNA]</scope>
    <source>
        <strain>BN</strain>
        <strain evidence="2">Sprague-Dawley</strain>
    </source>
</reference>
<evidence type="ECO:0000313" key="2">
    <source>
        <dbReference type="Proteomes" id="UP000234681"/>
    </source>
</evidence>
<feature type="non-terminal residue" evidence="1">
    <location>
        <position position="20"/>
    </location>
</feature>
<dbReference type="RGD" id="621424">
    <property type="gene designation" value="Lig1"/>
</dbReference>
<dbReference type="Proteomes" id="UP000234681">
    <property type="component" value="Chromosome 1"/>
</dbReference>
<proteinExistence type="predicted"/>
<dbReference type="AlphaFoldDB" id="A6KSM2"/>
<organism evidence="1 2">
    <name type="scientific">Rattus norvegicus</name>
    <name type="common">Rat</name>
    <dbReference type="NCBI Taxonomy" id="10116"/>
    <lineage>
        <taxon>Eukaryota</taxon>
        <taxon>Metazoa</taxon>
        <taxon>Chordata</taxon>
        <taxon>Craniata</taxon>
        <taxon>Vertebrata</taxon>
        <taxon>Euteleostomi</taxon>
        <taxon>Mammalia</taxon>
        <taxon>Eutheria</taxon>
        <taxon>Euarchontoglires</taxon>
        <taxon>Glires</taxon>
        <taxon>Rodentia</taxon>
        <taxon>Myomorpha</taxon>
        <taxon>Muroidea</taxon>
        <taxon>Muridae</taxon>
        <taxon>Murinae</taxon>
        <taxon>Rattus</taxon>
    </lineage>
</organism>
<dbReference type="GO" id="GO:0016874">
    <property type="term" value="F:ligase activity"/>
    <property type="evidence" value="ECO:0007669"/>
    <property type="project" value="UniProtKB-KW"/>
</dbReference>
<gene>
    <name evidence="1 3" type="primary">Lig1</name>
    <name evidence="1" type="ORF">rCG_37648</name>
</gene>
<evidence type="ECO:0000313" key="1">
    <source>
        <dbReference type="EMBL" id="EDL83755.1"/>
    </source>
</evidence>
<dbReference type="EMBL" id="CH474105">
    <property type="protein sequence ID" value="EDL83755.1"/>
    <property type="molecule type" value="Genomic_DNA"/>
</dbReference>
<name>A6KSM2_RAT</name>